<reference evidence="1" key="1">
    <citation type="submission" date="2024-03" db="EMBL/GenBank/DDBJ databases">
        <title>Novel Streptomyces species of biotechnological and ecological value are a feature of Machair soil.</title>
        <authorList>
            <person name="Prole J.R."/>
            <person name="Goodfellow M."/>
            <person name="Allenby N."/>
            <person name="Ward A.C."/>
        </authorList>
    </citation>
    <scope>NUCLEOTIDE SEQUENCE</scope>
    <source>
        <strain evidence="1">MS2.AVA.5</strain>
    </source>
</reference>
<organism evidence="1 2">
    <name type="scientific">Streptomyces achmelvichensis</name>
    <dbReference type="NCBI Taxonomy" id="3134111"/>
    <lineage>
        <taxon>Bacteria</taxon>
        <taxon>Bacillati</taxon>
        <taxon>Actinomycetota</taxon>
        <taxon>Actinomycetes</taxon>
        <taxon>Kitasatosporales</taxon>
        <taxon>Streptomycetaceae</taxon>
        <taxon>Streptomyces</taxon>
    </lineage>
</organism>
<dbReference type="Proteomes" id="UP001377168">
    <property type="component" value="Unassembled WGS sequence"/>
</dbReference>
<comment type="caution">
    <text evidence="1">The sequence shown here is derived from an EMBL/GenBank/DDBJ whole genome shotgun (WGS) entry which is preliminary data.</text>
</comment>
<evidence type="ECO:0000313" key="1">
    <source>
        <dbReference type="EMBL" id="MEJ8640224.1"/>
    </source>
</evidence>
<gene>
    <name evidence="1" type="ORF">WKI67_43870</name>
</gene>
<dbReference type="EMBL" id="JBBKAJ010000039">
    <property type="protein sequence ID" value="MEJ8640224.1"/>
    <property type="molecule type" value="Genomic_DNA"/>
</dbReference>
<name>A0ACC6Q9K7_9ACTN</name>
<evidence type="ECO:0000313" key="2">
    <source>
        <dbReference type="Proteomes" id="UP001377168"/>
    </source>
</evidence>
<protein>
    <submittedName>
        <fullName evidence="1">Tyrosine-type recombinase/integrase</fullName>
    </submittedName>
</protein>
<accession>A0ACC6Q9K7</accession>
<proteinExistence type="predicted"/>
<keyword evidence="2" id="KW-1185">Reference proteome</keyword>
<sequence length="359" mass="39532">MLQVGVGERGGLRLVEGGLAGPDAGVDPWVFQAVCAEAFARSWVVRGFAPSTVRGYTSLLSRVLGRFDCPVWAVGAEDVDEMLHALAVAGLTAGTRRQYLQMLRDFHAFVAQRYGAQVRAVFGVPVGDGGLDRFNRVRHAGDDAAVGPPPSHERLQGFFSFVRSQVAVASDYRSAARDYAMLRTPYLSAVRVSELVRLDQADVYPGLGPAGKLHVRFGKAANTSGPRPRWAPMLEGLEKILAWYLADVRPMFPTTPALFCDEEGQPMKTGSVRDRLARLLDLEGVAWDERFTPHALRRACATHQYERGMDLIAVQQLLGHRHIASTMAYVKPSQRFVEDAWRQATDSAVRALTEERRGA</sequence>